<reference evidence="1" key="1">
    <citation type="journal article" date="2021" name="PeerJ">
        <title>Extensive microbial diversity within the chicken gut microbiome revealed by metagenomics and culture.</title>
        <authorList>
            <person name="Gilroy R."/>
            <person name="Ravi A."/>
            <person name="Getino M."/>
            <person name="Pursley I."/>
            <person name="Horton D.L."/>
            <person name="Alikhan N.F."/>
            <person name="Baker D."/>
            <person name="Gharbi K."/>
            <person name="Hall N."/>
            <person name="Watson M."/>
            <person name="Adriaenssens E.M."/>
            <person name="Foster-Nyarko E."/>
            <person name="Jarju S."/>
            <person name="Secka A."/>
            <person name="Antonio M."/>
            <person name="Oren A."/>
            <person name="Chaudhuri R.R."/>
            <person name="La Ragione R."/>
            <person name="Hildebrand F."/>
            <person name="Pallen M.J."/>
        </authorList>
    </citation>
    <scope>NUCLEOTIDE SEQUENCE</scope>
    <source>
        <strain evidence="1">ChiSxjej5B17-1746</strain>
    </source>
</reference>
<proteinExistence type="predicted"/>
<accession>A0A9D1R0I6</accession>
<dbReference type="Proteomes" id="UP000824264">
    <property type="component" value="Unassembled WGS sequence"/>
</dbReference>
<gene>
    <name evidence="1" type="ORF">H9874_03935</name>
</gene>
<name>A0A9D1R0I6_9BACT</name>
<evidence type="ECO:0000313" key="2">
    <source>
        <dbReference type="Proteomes" id="UP000824264"/>
    </source>
</evidence>
<comment type="caution">
    <text evidence="1">The sequence shown here is derived from an EMBL/GenBank/DDBJ whole genome shotgun (WGS) entry which is preliminary data.</text>
</comment>
<reference evidence="1" key="2">
    <citation type="submission" date="2021-04" db="EMBL/GenBank/DDBJ databases">
        <authorList>
            <person name="Gilroy R."/>
        </authorList>
    </citation>
    <scope>NUCLEOTIDE SEQUENCE</scope>
    <source>
        <strain evidence="1">ChiSxjej5B17-1746</strain>
    </source>
</reference>
<organism evidence="1 2">
    <name type="scientific">Candidatus Bilophila faecipullorum</name>
    <dbReference type="NCBI Taxonomy" id="2838482"/>
    <lineage>
        <taxon>Bacteria</taxon>
        <taxon>Pseudomonadati</taxon>
        <taxon>Thermodesulfobacteriota</taxon>
        <taxon>Desulfovibrionia</taxon>
        <taxon>Desulfovibrionales</taxon>
        <taxon>Desulfovibrionaceae</taxon>
        <taxon>Bilophila</taxon>
    </lineage>
</organism>
<sequence>MAQPCKVFSYTNVGTEKDVLANIAAAARGGGWTVDRDAVAEAGELYLHSAGNGGQRLYFSLRLEQSYDAADRYLLSVHGNTGFDAGAAWDAQPGRFTEKILVGRTVSGGTEKPLWCAEPGARCHCTSGWWIVPPVAEQIVLVCPTFILVSIRVAFTFLDGKDTFYSGWLPLMFGAADGGDGETELNTVQCSTWGTNSAQGEMFSALYRIPKNSSPAALYTRDYRNVGLLYGG</sequence>
<evidence type="ECO:0000313" key="1">
    <source>
        <dbReference type="EMBL" id="HIW78278.1"/>
    </source>
</evidence>
<dbReference type="AlphaFoldDB" id="A0A9D1R0I6"/>
<feature type="non-terminal residue" evidence="1">
    <location>
        <position position="232"/>
    </location>
</feature>
<dbReference type="EMBL" id="DXGI01000140">
    <property type="protein sequence ID" value="HIW78278.1"/>
    <property type="molecule type" value="Genomic_DNA"/>
</dbReference>
<protein>
    <submittedName>
        <fullName evidence="1">Uncharacterized protein</fullName>
    </submittedName>
</protein>